<dbReference type="RefSeq" id="WP_168446553.1">
    <property type="nucleotide sequence ID" value="NZ_JAAXOW010000001.1"/>
</dbReference>
<name>A0A9X5FAG0_9MICO</name>
<dbReference type="Proteomes" id="UP000774283">
    <property type="component" value="Unassembled WGS sequence"/>
</dbReference>
<keyword evidence="2" id="KW-1185">Reference proteome</keyword>
<dbReference type="EMBL" id="JAAXOW010000001">
    <property type="protein sequence ID" value="NKX92529.1"/>
    <property type="molecule type" value="Genomic_DNA"/>
</dbReference>
<evidence type="ECO:0008006" key="3">
    <source>
        <dbReference type="Google" id="ProtNLM"/>
    </source>
</evidence>
<gene>
    <name evidence="1" type="ORF">HF995_04445</name>
</gene>
<evidence type="ECO:0000313" key="2">
    <source>
        <dbReference type="Proteomes" id="UP000774283"/>
    </source>
</evidence>
<dbReference type="AlphaFoldDB" id="A0A9X5FAG0"/>
<proteinExistence type="predicted"/>
<evidence type="ECO:0000313" key="1">
    <source>
        <dbReference type="EMBL" id="NKX92529.1"/>
    </source>
</evidence>
<organism evidence="1 2">
    <name type="scientific">Sanguibacter hominis ATCC BAA-789</name>
    <dbReference type="NCBI Taxonomy" id="1312740"/>
    <lineage>
        <taxon>Bacteria</taxon>
        <taxon>Bacillati</taxon>
        <taxon>Actinomycetota</taxon>
        <taxon>Actinomycetes</taxon>
        <taxon>Micrococcales</taxon>
        <taxon>Sanguibacteraceae</taxon>
        <taxon>Sanguibacter</taxon>
    </lineage>
</organism>
<comment type="caution">
    <text evidence="1">The sequence shown here is derived from an EMBL/GenBank/DDBJ whole genome shotgun (WGS) entry which is preliminary data.</text>
</comment>
<accession>A0A9X5FAG0</accession>
<protein>
    <recommendedName>
        <fullName evidence="3">GGDEF domain-containing protein</fullName>
    </recommendedName>
</protein>
<sequence length="246" mass="26342">MTHTREPFDPQDAVLRGWRTASLTTVWRHGDDWAHPAAEALVEALESGVDPTPAAQRLGAARAERGSDMAETLDDLGCLYDTLGFDAPLDVTRAVAVGWAEAQEATAASQSSTDPLTGLRTPAYLTARLEETFTAAPAPWCLLVLDVATEGGHRLDQIRVGALVGAALARMLGRYHPTAQLRPGLFAIMTQRDDALPTTVEDIRKLIIGLTSVVGPRSMRSPARLWVERLPADPAGCAGLLSSLRS</sequence>
<reference evidence="1 2" key="1">
    <citation type="submission" date="2020-04" db="EMBL/GenBank/DDBJ databases">
        <title>MicrobeNet Type strains.</title>
        <authorList>
            <person name="Nicholson A.C."/>
        </authorList>
    </citation>
    <scope>NUCLEOTIDE SEQUENCE [LARGE SCALE GENOMIC DNA]</scope>
    <source>
        <strain evidence="1 2">ATCC BAA-789</strain>
    </source>
</reference>